<name>A0A8S1KIG7_9CILI</name>
<evidence type="ECO:0000256" key="2">
    <source>
        <dbReference type="ARBA" id="ARBA00012513"/>
    </source>
</evidence>
<feature type="coiled-coil region" evidence="10">
    <location>
        <begin position="1186"/>
        <end position="1255"/>
    </location>
</feature>
<accession>A0A8S1KIG7</accession>
<dbReference type="Pfam" id="PF00069">
    <property type="entry name" value="Pkinase"/>
    <property type="match status" value="2"/>
</dbReference>
<proteinExistence type="inferred from homology"/>
<sequence length="1268" mass="146118">MNKIQFHSLQVIPTKNEFIVFKPQLNYIVKQVHRLKCVMLSRTDIELLIDQIIFIVELLIAGQFGVPSIAYLNELHKTLVTTFNSFKQDQLGYVIANMETLKKQTNQDYLKGFKKGSSRNLKIANQLQKIQKRLLSVIRIVYAQLFLFWLDEHQPDQSTALKSKRVFVETKTLLQSKLKELDLEKHNKIVCRICEQFIEVEIMAAHCITCEKKAEQSKKLLQLNLQLADASQLAYKLKHDVQIRLGKISLQEQKQNRLKKKKQEEEKKPLRSLRRTHTIHLEDNKIQQEEEEKNKAKKQLALINSVMTIIVNYTEKVLNSNANNEDNKLNRITFDELTDAKCNIESDEINDEVLEIIDKARTCIYDRMEYFKILQNLETQQIQESQKIKPNIEIDLKQKYKNSNSSSFRFSKFNNVTTTSQQKLKRNETIYEEDDDNNITCQTPKIGSNKKKNVMIMSLINKDKLNANNTGSANEIKRRDSLTMMTMTRSQVLGSNQMKRTQINKGNNEEQVQFPSNPGSKILDRIGNLSNSSDALMSPTSNKPSLFRKAQSPTAVDSVIESPVQTPLGRMASSYQDESPQNQKICSFPDIAQCDSDQEITLKKQQQLPSIGLGRQVDSIEEIQKDKDQNIINSFENINQCESDQENKSNQAKNSTPNSNQNSNQSMKNSQQNSMKNSGRNIMMNMMMKGSRKLPIPPPQQLEIQRPLHIDLGFSQSEQIIEESPNTASPPKKDKNELSPSSSSSSDNEEIIKQDEINQEADFDRIVRKPKKSLFHPENSKTILSKNNMKQSVAVQPQKSKQSFDFEVITVDRGYNSDSELVSINAEKTIQSQEIGLKDFEFIKPLGQGAFGWVFLVKKKTSGDLYAMKIIDCSQKQLETQLDTLKAERNIFEILSGDFVVKAYYSFSHEQYLCFVQEYMVGGDFSHILKMYTALDEEYVRHYIAEVVLALEYLRSKKIVHRDLKPDNILLDKQGHAKLADFGLSEVGFNNRLKLKLRQQDIESNTIPEFADHNDPQFNTVFDLKLPQIQQVIKTSIQNHSSKSKRIVGTPDYIAPEVLKGESLTNSSLDYWSLGVIMYEMLCGIPPFNDDSVEKIFDNILNYRIEWPNVSDEEEESITHNAYDLMCRLMEPDYQKRIGHSDINEIKQHPFFNGIDWNTILQRPGLIVPKMVLKEGENEGKNCEKVQQFLNNLEKKEVKNQTLASKLKSQLSNLERLDLLVKLSLEEANDKLSKIRNNENKLKRILNKIDHCEQEHQTQMVLLYEDVF</sequence>
<evidence type="ECO:0000313" key="13">
    <source>
        <dbReference type="EMBL" id="CAD8050664.1"/>
    </source>
</evidence>
<evidence type="ECO:0000259" key="12">
    <source>
        <dbReference type="PROSITE" id="PS50011"/>
    </source>
</evidence>
<dbReference type="SMART" id="SM00220">
    <property type="entry name" value="S_TKc"/>
    <property type="match status" value="1"/>
</dbReference>
<organism evidence="13 14">
    <name type="scientific">Paramecium sonneborni</name>
    <dbReference type="NCBI Taxonomy" id="65129"/>
    <lineage>
        <taxon>Eukaryota</taxon>
        <taxon>Sar</taxon>
        <taxon>Alveolata</taxon>
        <taxon>Ciliophora</taxon>
        <taxon>Intramacronucleata</taxon>
        <taxon>Oligohymenophorea</taxon>
        <taxon>Peniculida</taxon>
        <taxon>Parameciidae</taxon>
        <taxon>Paramecium</taxon>
    </lineage>
</organism>
<feature type="compositionally biased region" description="Polar residues" evidence="11">
    <location>
        <begin position="642"/>
        <end position="657"/>
    </location>
</feature>
<keyword evidence="3" id="KW-0723">Serine/threonine-protein kinase</keyword>
<keyword evidence="6" id="KW-0418">Kinase</keyword>
<dbReference type="OrthoDB" id="162894at2759"/>
<feature type="compositionally biased region" description="Basic and acidic residues" evidence="11">
    <location>
        <begin position="750"/>
        <end position="763"/>
    </location>
</feature>
<dbReference type="PANTHER" id="PTHR24356:SF1">
    <property type="entry name" value="SERINE_THREONINE-PROTEIN KINASE GREATWALL"/>
    <property type="match status" value="1"/>
</dbReference>
<dbReference type="PROSITE" id="PS50011">
    <property type="entry name" value="PROTEIN_KINASE_DOM"/>
    <property type="match status" value="1"/>
</dbReference>
<dbReference type="EMBL" id="CAJJDN010000005">
    <property type="protein sequence ID" value="CAD8050664.1"/>
    <property type="molecule type" value="Genomic_DNA"/>
</dbReference>
<dbReference type="GO" id="GO:0004674">
    <property type="term" value="F:protein serine/threonine kinase activity"/>
    <property type="evidence" value="ECO:0007669"/>
    <property type="project" value="UniProtKB-KW"/>
</dbReference>
<dbReference type="GO" id="GO:0035556">
    <property type="term" value="P:intracellular signal transduction"/>
    <property type="evidence" value="ECO:0007669"/>
    <property type="project" value="TreeGrafter"/>
</dbReference>
<feature type="compositionally biased region" description="Low complexity" evidence="11">
    <location>
        <begin position="658"/>
        <end position="677"/>
    </location>
</feature>
<evidence type="ECO:0000256" key="6">
    <source>
        <dbReference type="ARBA" id="ARBA00022777"/>
    </source>
</evidence>
<evidence type="ECO:0000256" key="7">
    <source>
        <dbReference type="ARBA" id="ARBA00022840"/>
    </source>
</evidence>
<dbReference type="FunFam" id="1.10.510.10:FF:000340">
    <property type="entry name" value="Serine threonine protein kinase"/>
    <property type="match status" value="1"/>
</dbReference>
<feature type="coiled-coil region" evidence="10">
    <location>
        <begin position="247"/>
        <end position="306"/>
    </location>
</feature>
<dbReference type="FunFam" id="1.10.510.10:FF:000604">
    <property type="entry name" value="AGC protein kinase"/>
    <property type="match status" value="1"/>
</dbReference>
<dbReference type="InterPro" id="IPR050236">
    <property type="entry name" value="Ser_Thr_kinase_AGC"/>
</dbReference>
<dbReference type="AlphaFoldDB" id="A0A8S1KIG7"/>
<evidence type="ECO:0000256" key="3">
    <source>
        <dbReference type="ARBA" id="ARBA00022527"/>
    </source>
</evidence>
<dbReference type="Proteomes" id="UP000692954">
    <property type="component" value="Unassembled WGS sequence"/>
</dbReference>
<evidence type="ECO:0000256" key="9">
    <source>
        <dbReference type="ARBA" id="ARBA00048679"/>
    </source>
</evidence>
<keyword evidence="10" id="KW-0175">Coiled coil</keyword>
<dbReference type="FunFam" id="3.30.200.20:FF:000633">
    <property type="entry name" value="Protein kinase, putative"/>
    <property type="match status" value="1"/>
</dbReference>
<dbReference type="InterPro" id="IPR000719">
    <property type="entry name" value="Prot_kinase_dom"/>
</dbReference>
<evidence type="ECO:0000256" key="4">
    <source>
        <dbReference type="ARBA" id="ARBA00022679"/>
    </source>
</evidence>
<evidence type="ECO:0000256" key="5">
    <source>
        <dbReference type="ARBA" id="ARBA00022741"/>
    </source>
</evidence>
<comment type="catalytic activity">
    <reaction evidence="8">
        <text>L-threonyl-[protein] + ATP = O-phospho-L-threonyl-[protein] + ADP + H(+)</text>
        <dbReference type="Rhea" id="RHEA:46608"/>
        <dbReference type="Rhea" id="RHEA-COMP:11060"/>
        <dbReference type="Rhea" id="RHEA-COMP:11605"/>
        <dbReference type="ChEBI" id="CHEBI:15378"/>
        <dbReference type="ChEBI" id="CHEBI:30013"/>
        <dbReference type="ChEBI" id="CHEBI:30616"/>
        <dbReference type="ChEBI" id="CHEBI:61977"/>
        <dbReference type="ChEBI" id="CHEBI:456216"/>
        <dbReference type="EC" id="2.7.11.1"/>
    </reaction>
</comment>
<reference evidence="13" key="1">
    <citation type="submission" date="2021-01" db="EMBL/GenBank/DDBJ databases">
        <authorList>
            <consortium name="Genoscope - CEA"/>
            <person name="William W."/>
        </authorList>
    </citation>
    <scope>NUCLEOTIDE SEQUENCE</scope>
</reference>
<dbReference type="EC" id="2.7.11.1" evidence="2"/>
<feature type="compositionally biased region" description="Polar residues" evidence="11">
    <location>
        <begin position="535"/>
        <end position="544"/>
    </location>
</feature>
<protein>
    <recommendedName>
        <fullName evidence="2">non-specific serine/threonine protein kinase</fullName>
        <ecNumber evidence="2">2.7.11.1</ecNumber>
    </recommendedName>
</protein>
<comment type="similarity">
    <text evidence="1">Belongs to the protein kinase superfamily. AGC Ser/Thr protein kinase family.</text>
</comment>
<keyword evidence="14" id="KW-1185">Reference proteome</keyword>
<evidence type="ECO:0000313" key="14">
    <source>
        <dbReference type="Proteomes" id="UP000692954"/>
    </source>
</evidence>
<dbReference type="GO" id="GO:0005524">
    <property type="term" value="F:ATP binding"/>
    <property type="evidence" value="ECO:0007669"/>
    <property type="project" value="UniProtKB-KW"/>
</dbReference>
<keyword evidence="7" id="KW-0067">ATP-binding</keyword>
<dbReference type="CDD" id="cd05579">
    <property type="entry name" value="STKc_MAST_like"/>
    <property type="match status" value="1"/>
</dbReference>
<feature type="domain" description="Protein kinase" evidence="12">
    <location>
        <begin position="840"/>
        <end position="1152"/>
    </location>
</feature>
<comment type="catalytic activity">
    <reaction evidence="9">
        <text>L-seryl-[protein] + ATP = O-phospho-L-seryl-[protein] + ADP + H(+)</text>
        <dbReference type="Rhea" id="RHEA:17989"/>
        <dbReference type="Rhea" id="RHEA-COMP:9863"/>
        <dbReference type="Rhea" id="RHEA-COMP:11604"/>
        <dbReference type="ChEBI" id="CHEBI:15378"/>
        <dbReference type="ChEBI" id="CHEBI:29999"/>
        <dbReference type="ChEBI" id="CHEBI:30616"/>
        <dbReference type="ChEBI" id="CHEBI:83421"/>
        <dbReference type="ChEBI" id="CHEBI:456216"/>
        <dbReference type="EC" id="2.7.11.1"/>
    </reaction>
</comment>
<evidence type="ECO:0000256" key="1">
    <source>
        <dbReference type="ARBA" id="ARBA00009903"/>
    </source>
</evidence>
<feature type="region of interest" description="Disordered" evidence="11">
    <location>
        <begin position="722"/>
        <end position="763"/>
    </location>
</feature>
<dbReference type="PANTHER" id="PTHR24356">
    <property type="entry name" value="SERINE/THREONINE-PROTEIN KINASE"/>
    <property type="match status" value="1"/>
</dbReference>
<dbReference type="InterPro" id="IPR008271">
    <property type="entry name" value="Ser/Thr_kinase_AS"/>
</dbReference>
<feature type="region of interest" description="Disordered" evidence="11">
    <location>
        <begin position="535"/>
        <end position="558"/>
    </location>
</feature>
<dbReference type="PROSITE" id="PS00108">
    <property type="entry name" value="PROTEIN_KINASE_ST"/>
    <property type="match status" value="1"/>
</dbReference>
<keyword evidence="4" id="KW-0808">Transferase</keyword>
<gene>
    <name evidence="13" type="ORF">PSON_ATCC_30995.1.T0050131</name>
</gene>
<evidence type="ECO:0000256" key="10">
    <source>
        <dbReference type="SAM" id="Coils"/>
    </source>
</evidence>
<evidence type="ECO:0000256" key="8">
    <source>
        <dbReference type="ARBA" id="ARBA00047899"/>
    </source>
</evidence>
<evidence type="ECO:0000256" key="11">
    <source>
        <dbReference type="SAM" id="MobiDB-lite"/>
    </source>
</evidence>
<feature type="region of interest" description="Disordered" evidence="11">
    <location>
        <begin position="642"/>
        <end position="677"/>
    </location>
</feature>
<comment type="caution">
    <text evidence="13">The sequence shown here is derived from an EMBL/GenBank/DDBJ whole genome shotgun (WGS) entry which is preliminary data.</text>
</comment>
<keyword evidence="5" id="KW-0547">Nucleotide-binding</keyword>